<name>A0A143PB81_9STAP</name>
<gene>
    <name evidence="8" type="ORF">EIG99_01840</name>
    <name evidence="7" type="ORF">I6J05_02495</name>
</gene>
<dbReference type="EC" id="3.1.3.48" evidence="5"/>
<organism evidence="8 9">
    <name type="scientific">Staphylococcus condimenti</name>
    <dbReference type="NCBI Taxonomy" id="70255"/>
    <lineage>
        <taxon>Bacteria</taxon>
        <taxon>Bacillati</taxon>
        <taxon>Bacillota</taxon>
        <taxon>Bacilli</taxon>
        <taxon>Bacillales</taxon>
        <taxon>Staphylococcaceae</taxon>
        <taxon>Staphylococcus</taxon>
    </lineage>
</organism>
<dbReference type="RefSeq" id="WP_047131289.1">
    <property type="nucleotide sequence ID" value="NZ_CP015114.1"/>
</dbReference>
<evidence type="ECO:0000313" key="8">
    <source>
        <dbReference type="EMBL" id="RZI04055.1"/>
    </source>
</evidence>
<evidence type="ECO:0000256" key="4">
    <source>
        <dbReference type="ARBA" id="ARBA00051722"/>
    </source>
</evidence>
<sequence length="241" mass="27589">MIDLHNHIIYGIDDGAQDIEESIKMAKAAQKTGVDKIIATPHYKTNSFMSDKDEIIHKIEKLNQQLQALNIDIEIKGGQEIHIEPYTIDYLEKGQLLSLADSEKYYLIEPPFKGFPDFIETTVDGFIQKGLQPVIAHPERNDYIREHLEVLDELVEKGCLLQMNAASILGEYGPDIQETANYIIENKKCHLVGSDAHHVDYRVFCMDQCLNQIEDVSFKDYLINNNQKIWSGGDINSKKYF</sequence>
<reference evidence="8 9" key="1">
    <citation type="submission" date="2018-11" db="EMBL/GenBank/DDBJ databases">
        <title>Genomic profiling of Staphylococcus species from a Poultry farm system in KwaZulu-Natal, South Africa.</title>
        <authorList>
            <person name="Amoako D.G."/>
            <person name="Somboro A.M."/>
            <person name="Abia A.L.K."/>
            <person name="Bester L.A."/>
            <person name="Essack S.Y."/>
        </authorList>
    </citation>
    <scope>NUCLEOTIDE SEQUENCE [LARGE SCALE GENOMIC DNA]</scope>
    <source>
        <strain evidence="8 9">SA11</strain>
    </source>
</reference>
<dbReference type="PANTHER" id="PTHR39181">
    <property type="entry name" value="TYROSINE-PROTEIN PHOSPHATASE YWQE"/>
    <property type="match status" value="1"/>
</dbReference>
<comment type="similarity">
    <text evidence="1 5">Belongs to the metallo-dependent hydrolases superfamily. CpsB/CapC family.</text>
</comment>
<dbReference type="InterPro" id="IPR016195">
    <property type="entry name" value="Pol/histidinol_Pase-like"/>
</dbReference>
<evidence type="ECO:0000256" key="1">
    <source>
        <dbReference type="ARBA" id="ARBA00005750"/>
    </source>
</evidence>
<keyword evidence="3 5" id="KW-0904">Protein phosphatase</keyword>
<dbReference type="PIRSF" id="PIRSF016557">
    <property type="entry name" value="Caps_synth_CpsB"/>
    <property type="match status" value="1"/>
</dbReference>
<dbReference type="SUPFAM" id="SSF89550">
    <property type="entry name" value="PHP domain-like"/>
    <property type="match status" value="1"/>
</dbReference>
<evidence type="ECO:0000256" key="6">
    <source>
        <dbReference type="SAM" id="Coils"/>
    </source>
</evidence>
<dbReference type="InterPro" id="IPR016667">
    <property type="entry name" value="Caps_polysacc_synth_CpsB/CapC"/>
</dbReference>
<dbReference type="Proteomes" id="UP000595942">
    <property type="component" value="Chromosome"/>
</dbReference>
<keyword evidence="10" id="KW-1185">Reference proteome</keyword>
<dbReference type="GO" id="GO:0004725">
    <property type="term" value="F:protein tyrosine phosphatase activity"/>
    <property type="evidence" value="ECO:0007669"/>
    <property type="project" value="UniProtKB-UniRule"/>
</dbReference>
<comment type="catalytic activity">
    <reaction evidence="4 5">
        <text>O-phospho-L-tyrosyl-[protein] + H2O = L-tyrosyl-[protein] + phosphate</text>
        <dbReference type="Rhea" id="RHEA:10684"/>
        <dbReference type="Rhea" id="RHEA-COMP:10136"/>
        <dbReference type="Rhea" id="RHEA-COMP:20101"/>
        <dbReference type="ChEBI" id="CHEBI:15377"/>
        <dbReference type="ChEBI" id="CHEBI:43474"/>
        <dbReference type="ChEBI" id="CHEBI:46858"/>
        <dbReference type="ChEBI" id="CHEBI:61978"/>
        <dbReference type="EC" id="3.1.3.48"/>
    </reaction>
</comment>
<evidence type="ECO:0000256" key="2">
    <source>
        <dbReference type="ARBA" id="ARBA00022801"/>
    </source>
</evidence>
<keyword evidence="6" id="KW-0175">Coiled coil</keyword>
<protein>
    <recommendedName>
        <fullName evidence="5">Tyrosine-protein phosphatase</fullName>
        <ecNumber evidence="5">3.1.3.48</ecNumber>
    </recommendedName>
</protein>
<dbReference type="PANTHER" id="PTHR39181:SF1">
    <property type="entry name" value="TYROSINE-PROTEIN PHOSPHATASE YWQE"/>
    <property type="match status" value="1"/>
</dbReference>
<feature type="coiled-coil region" evidence="6">
    <location>
        <begin position="52"/>
        <end position="79"/>
    </location>
</feature>
<dbReference type="EMBL" id="RQTE01000039">
    <property type="protein sequence ID" value="RZI04055.1"/>
    <property type="molecule type" value="Genomic_DNA"/>
</dbReference>
<keyword evidence="2 5" id="KW-0378">Hydrolase</keyword>
<dbReference type="Proteomes" id="UP000293854">
    <property type="component" value="Unassembled WGS sequence"/>
</dbReference>
<dbReference type="OrthoDB" id="9788539at2"/>
<dbReference type="AlphaFoldDB" id="A0A143PB81"/>
<dbReference type="GeneID" id="93726863"/>
<proteinExistence type="inferred from homology"/>
<dbReference type="Gene3D" id="3.20.20.140">
    <property type="entry name" value="Metal-dependent hydrolases"/>
    <property type="match status" value="1"/>
</dbReference>
<reference evidence="7 10" key="2">
    <citation type="submission" date="2021-01" db="EMBL/GenBank/DDBJ databases">
        <title>FDA dAtabase for Regulatory Grade micrObial Sequences (FDA-ARGOS): Supporting development and validation of Infectious Disease Dx tests.</title>
        <authorList>
            <person name="Sproer C."/>
            <person name="Gronow S."/>
            <person name="Severitt S."/>
            <person name="Schroder I."/>
            <person name="Tallon L."/>
            <person name="Sadzewicz L."/>
            <person name="Zhao X."/>
            <person name="Boylan J."/>
            <person name="Ott S."/>
            <person name="Bowen H."/>
            <person name="Vavikolanu K."/>
            <person name="Mehta A."/>
            <person name="Aluvathingal J."/>
            <person name="Nadendla S."/>
            <person name="Lowell S."/>
            <person name="Myers T."/>
            <person name="Yan Y."/>
            <person name="Sichtig H."/>
        </authorList>
    </citation>
    <scope>NUCLEOTIDE SEQUENCE [LARGE SCALE GENOMIC DNA]</scope>
    <source>
        <strain evidence="7 10">FDAARGOS_1148</strain>
    </source>
</reference>
<dbReference type="GO" id="GO:0030145">
    <property type="term" value="F:manganese ion binding"/>
    <property type="evidence" value="ECO:0007669"/>
    <property type="project" value="UniProtKB-UniRule"/>
</dbReference>
<evidence type="ECO:0000313" key="7">
    <source>
        <dbReference type="EMBL" id="QQS83213.1"/>
    </source>
</evidence>
<dbReference type="EMBL" id="CP068073">
    <property type="protein sequence ID" value="QQS83213.1"/>
    <property type="molecule type" value="Genomic_DNA"/>
</dbReference>
<dbReference type="KEGG" id="scv:A4G25_03225"/>
<evidence type="ECO:0000256" key="3">
    <source>
        <dbReference type="ARBA" id="ARBA00022912"/>
    </source>
</evidence>
<accession>A0A143PB81</accession>
<evidence type="ECO:0000256" key="5">
    <source>
        <dbReference type="PIRNR" id="PIRNR016557"/>
    </source>
</evidence>
<dbReference type="Pfam" id="PF19567">
    <property type="entry name" value="CpsB_CapC"/>
    <property type="match status" value="1"/>
</dbReference>
<evidence type="ECO:0000313" key="10">
    <source>
        <dbReference type="Proteomes" id="UP000595942"/>
    </source>
</evidence>
<evidence type="ECO:0000313" key="9">
    <source>
        <dbReference type="Proteomes" id="UP000293854"/>
    </source>
</evidence>